<organism evidence="5 6">
    <name type="scientific">Serinibacter salmoneus</name>
    <dbReference type="NCBI Taxonomy" id="556530"/>
    <lineage>
        <taxon>Bacteria</taxon>
        <taxon>Bacillati</taxon>
        <taxon>Actinomycetota</taxon>
        <taxon>Actinomycetes</taxon>
        <taxon>Micrococcales</taxon>
        <taxon>Beutenbergiaceae</taxon>
        <taxon>Serinibacter</taxon>
    </lineage>
</organism>
<evidence type="ECO:0000256" key="2">
    <source>
        <dbReference type="ARBA" id="ARBA00022741"/>
    </source>
</evidence>
<keyword evidence="3 5" id="KW-0067">ATP-binding</keyword>
<evidence type="ECO:0000259" key="4">
    <source>
        <dbReference type="PROSITE" id="PS50893"/>
    </source>
</evidence>
<proteinExistence type="predicted"/>
<dbReference type="InterPro" id="IPR027417">
    <property type="entry name" value="P-loop_NTPase"/>
</dbReference>
<accession>A0A2A9CW69</accession>
<dbReference type="InterPro" id="IPR050166">
    <property type="entry name" value="ABC_transporter_ATP-bind"/>
</dbReference>
<keyword evidence="1" id="KW-0813">Transport</keyword>
<dbReference type="InterPro" id="IPR003439">
    <property type="entry name" value="ABC_transporter-like_ATP-bd"/>
</dbReference>
<reference evidence="5 6" key="1">
    <citation type="submission" date="2017-10" db="EMBL/GenBank/DDBJ databases">
        <title>Sequencing the genomes of 1000 actinobacteria strains.</title>
        <authorList>
            <person name="Klenk H.-P."/>
        </authorList>
    </citation>
    <scope>NUCLEOTIDE SEQUENCE [LARGE SCALE GENOMIC DNA]</scope>
    <source>
        <strain evidence="5 6">DSM 21801</strain>
    </source>
</reference>
<dbReference type="OrthoDB" id="8773773at2"/>
<evidence type="ECO:0000313" key="6">
    <source>
        <dbReference type="Proteomes" id="UP000224915"/>
    </source>
</evidence>
<evidence type="ECO:0000256" key="3">
    <source>
        <dbReference type="ARBA" id="ARBA00022840"/>
    </source>
</evidence>
<dbReference type="SMART" id="SM00382">
    <property type="entry name" value="AAA"/>
    <property type="match status" value="1"/>
</dbReference>
<comment type="caution">
    <text evidence="5">The sequence shown here is derived from an EMBL/GenBank/DDBJ whole genome shotgun (WGS) entry which is preliminary data.</text>
</comment>
<sequence length="248" mass="26918">MPALTFDAVSMTFPDGTQALDALDLTLTPGELVTLVGPSGCGKTTALRLAAGLEQPSAGRVIRPGNDAVVSYVFQDPTLLEWRTALRNVELVGELRGRPKAQRRERAREALDAVGLAGFHDRHPRQLSGGMRMRVSLARSLVADPALALFDEPFGALDEITRLDLQTQLQHLVTERGLAGLFITHSVSEAVYLSHRVLVMAPRPGHVVAAVEIPWAHPRPAELRYTAEFAELSGHVSALLRQGMRDVA</sequence>
<protein>
    <submittedName>
        <fullName evidence="5">NitT/TauT family transport system ATP-binding protein</fullName>
    </submittedName>
</protein>
<dbReference type="GO" id="GO:0016887">
    <property type="term" value="F:ATP hydrolysis activity"/>
    <property type="evidence" value="ECO:0007669"/>
    <property type="project" value="InterPro"/>
</dbReference>
<dbReference type="InterPro" id="IPR003593">
    <property type="entry name" value="AAA+_ATPase"/>
</dbReference>
<dbReference type="RefSeq" id="WP_098467925.1">
    <property type="nucleotide sequence ID" value="NZ_PDJD01000001.1"/>
</dbReference>
<dbReference type="PANTHER" id="PTHR42788">
    <property type="entry name" value="TAURINE IMPORT ATP-BINDING PROTEIN-RELATED"/>
    <property type="match status" value="1"/>
</dbReference>
<dbReference type="PROSITE" id="PS50893">
    <property type="entry name" value="ABC_TRANSPORTER_2"/>
    <property type="match status" value="1"/>
</dbReference>
<dbReference type="Pfam" id="PF00005">
    <property type="entry name" value="ABC_tran"/>
    <property type="match status" value="1"/>
</dbReference>
<evidence type="ECO:0000256" key="1">
    <source>
        <dbReference type="ARBA" id="ARBA00022448"/>
    </source>
</evidence>
<evidence type="ECO:0000313" key="5">
    <source>
        <dbReference type="EMBL" id="PFG18678.1"/>
    </source>
</evidence>
<name>A0A2A9CW69_9MICO</name>
<dbReference type="InterPro" id="IPR017871">
    <property type="entry name" value="ABC_transporter-like_CS"/>
</dbReference>
<dbReference type="Gene3D" id="3.40.50.300">
    <property type="entry name" value="P-loop containing nucleotide triphosphate hydrolases"/>
    <property type="match status" value="1"/>
</dbReference>
<dbReference type="AlphaFoldDB" id="A0A2A9CW69"/>
<dbReference type="CDD" id="cd03293">
    <property type="entry name" value="ABC_NrtD_SsuB_transporters"/>
    <property type="match status" value="1"/>
</dbReference>
<dbReference type="PANTHER" id="PTHR42788:SF19">
    <property type="entry name" value="ALIPHATIC SULFONATES IMPORT ATP-BINDING PROTEIN SSUB 2"/>
    <property type="match status" value="1"/>
</dbReference>
<dbReference type="Proteomes" id="UP000224915">
    <property type="component" value="Unassembled WGS sequence"/>
</dbReference>
<dbReference type="GO" id="GO:0005524">
    <property type="term" value="F:ATP binding"/>
    <property type="evidence" value="ECO:0007669"/>
    <property type="project" value="UniProtKB-KW"/>
</dbReference>
<gene>
    <name evidence="5" type="ORF">ATL40_0221</name>
</gene>
<dbReference type="PROSITE" id="PS00211">
    <property type="entry name" value="ABC_TRANSPORTER_1"/>
    <property type="match status" value="1"/>
</dbReference>
<feature type="domain" description="ABC transporter" evidence="4">
    <location>
        <begin position="4"/>
        <end position="227"/>
    </location>
</feature>
<keyword evidence="6" id="KW-1185">Reference proteome</keyword>
<keyword evidence="2" id="KW-0547">Nucleotide-binding</keyword>
<dbReference type="SUPFAM" id="SSF52540">
    <property type="entry name" value="P-loop containing nucleoside triphosphate hydrolases"/>
    <property type="match status" value="1"/>
</dbReference>
<dbReference type="EMBL" id="PDJD01000001">
    <property type="protein sequence ID" value="PFG18678.1"/>
    <property type="molecule type" value="Genomic_DNA"/>
</dbReference>